<gene>
    <name evidence="2" type="primary">ORF132442</name>
</gene>
<accession>A0A0B7APR2</accession>
<keyword evidence="1" id="KW-0472">Membrane</keyword>
<evidence type="ECO:0000256" key="1">
    <source>
        <dbReference type="SAM" id="Phobius"/>
    </source>
</evidence>
<protein>
    <submittedName>
        <fullName evidence="2">Uncharacterized protein</fullName>
    </submittedName>
</protein>
<dbReference type="EMBL" id="HACG01035732">
    <property type="protein sequence ID" value="CEK82597.1"/>
    <property type="molecule type" value="Transcribed_RNA"/>
</dbReference>
<sequence length="67" mass="7545">MHEKNISSKTPPSAVTFLKYVNVFASASFWFPILIVSDYSRLMFSPTHWLYLCNLLVISTGMLGGLC</sequence>
<reference evidence="2" key="1">
    <citation type="submission" date="2014-12" db="EMBL/GenBank/DDBJ databases">
        <title>Insight into the proteome of Arion vulgaris.</title>
        <authorList>
            <person name="Aradska J."/>
            <person name="Bulat T."/>
            <person name="Smidak R."/>
            <person name="Sarate P."/>
            <person name="Gangsoo J."/>
            <person name="Sialana F."/>
            <person name="Bilban M."/>
            <person name="Lubec G."/>
        </authorList>
    </citation>
    <scope>NUCLEOTIDE SEQUENCE</scope>
    <source>
        <tissue evidence="2">Skin</tissue>
    </source>
</reference>
<name>A0A0B7APR2_9EUPU</name>
<keyword evidence="1" id="KW-1133">Transmembrane helix</keyword>
<feature type="transmembrane region" description="Helical" evidence="1">
    <location>
        <begin position="49"/>
        <end position="66"/>
    </location>
</feature>
<evidence type="ECO:0000313" key="2">
    <source>
        <dbReference type="EMBL" id="CEK82597.1"/>
    </source>
</evidence>
<dbReference type="AlphaFoldDB" id="A0A0B7APR2"/>
<feature type="transmembrane region" description="Helical" evidence="1">
    <location>
        <begin position="20"/>
        <end position="37"/>
    </location>
</feature>
<keyword evidence="1" id="KW-0812">Transmembrane</keyword>
<organism evidence="2">
    <name type="scientific">Arion vulgaris</name>
    <dbReference type="NCBI Taxonomy" id="1028688"/>
    <lineage>
        <taxon>Eukaryota</taxon>
        <taxon>Metazoa</taxon>
        <taxon>Spiralia</taxon>
        <taxon>Lophotrochozoa</taxon>
        <taxon>Mollusca</taxon>
        <taxon>Gastropoda</taxon>
        <taxon>Heterobranchia</taxon>
        <taxon>Euthyneura</taxon>
        <taxon>Panpulmonata</taxon>
        <taxon>Eupulmonata</taxon>
        <taxon>Stylommatophora</taxon>
        <taxon>Helicina</taxon>
        <taxon>Arionoidea</taxon>
        <taxon>Arionidae</taxon>
        <taxon>Arion</taxon>
    </lineage>
</organism>
<proteinExistence type="predicted"/>